<feature type="domain" description="NUP210 Ig-like" evidence="13">
    <location>
        <begin position="520"/>
        <end position="584"/>
    </location>
</feature>
<dbReference type="PANTHER" id="PTHR23019:SF0">
    <property type="entry name" value="NUCLEAR PORE MEMBRANE GLYCOPROTEIN 210"/>
    <property type="match status" value="1"/>
</dbReference>
<evidence type="ECO:0000256" key="5">
    <source>
        <dbReference type="ARBA" id="ARBA00022989"/>
    </source>
</evidence>
<evidence type="ECO:0000259" key="13">
    <source>
        <dbReference type="Pfam" id="PF24935"/>
    </source>
</evidence>
<keyword evidence="8" id="KW-0539">Nucleus</keyword>
<feature type="domain" description="NUP210 Ig-like" evidence="10">
    <location>
        <begin position="605"/>
        <end position="688"/>
    </location>
</feature>
<dbReference type="InterPro" id="IPR056898">
    <property type="entry name" value="Ig_NUP210_6th"/>
</dbReference>
<evidence type="ECO:0000313" key="16">
    <source>
        <dbReference type="Proteomes" id="UP001249851"/>
    </source>
</evidence>
<comment type="similarity">
    <text evidence="2">Belongs to the NUP210 family.</text>
</comment>
<evidence type="ECO:0000259" key="12">
    <source>
        <dbReference type="Pfam" id="PF22969"/>
    </source>
</evidence>
<dbReference type="Pfam" id="PF22962">
    <property type="entry name" value="Ig_NUP210_7th"/>
    <property type="match status" value="1"/>
</dbReference>
<dbReference type="Gene3D" id="2.60.40.1080">
    <property type="match status" value="1"/>
</dbReference>
<dbReference type="Pfam" id="PF24991">
    <property type="entry name" value="Ig_NUP210_4th"/>
    <property type="match status" value="1"/>
</dbReference>
<keyword evidence="4 9" id="KW-0732">Signal</keyword>
<feature type="signal peptide" evidence="9">
    <location>
        <begin position="1"/>
        <end position="44"/>
    </location>
</feature>
<evidence type="ECO:0000256" key="1">
    <source>
        <dbReference type="ARBA" id="ARBA00004590"/>
    </source>
</evidence>
<feature type="domain" description="NUP210 Ig-like" evidence="12">
    <location>
        <begin position="157"/>
        <end position="265"/>
    </location>
</feature>
<evidence type="ECO:0000313" key="15">
    <source>
        <dbReference type="EMBL" id="KAK2568492.1"/>
    </source>
</evidence>
<dbReference type="EMBL" id="JARQWQ010000012">
    <property type="protein sequence ID" value="KAK2568492.1"/>
    <property type="molecule type" value="Genomic_DNA"/>
</dbReference>
<organism evidence="15 16">
    <name type="scientific">Acropora cervicornis</name>
    <name type="common">Staghorn coral</name>
    <dbReference type="NCBI Taxonomy" id="6130"/>
    <lineage>
        <taxon>Eukaryota</taxon>
        <taxon>Metazoa</taxon>
        <taxon>Cnidaria</taxon>
        <taxon>Anthozoa</taxon>
        <taxon>Hexacorallia</taxon>
        <taxon>Scleractinia</taxon>
        <taxon>Astrocoeniina</taxon>
        <taxon>Acroporidae</taxon>
        <taxon>Acropora</taxon>
    </lineage>
</organism>
<dbReference type="Pfam" id="PF26182">
    <property type="entry name" value="Ig_NUP210_5th"/>
    <property type="match status" value="1"/>
</dbReference>
<evidence type="ECO:0000259" key="10">
    <source>
        <dbReference type="Pfam" id="PF22962"/>
    </source>
</evidence>
<dbReference type="InterPro" id="IPR045197">
    <property type="entry name" value="NUP210-like"/>
</dbReference>
<comment type="caution">
    <text evidence="15">The sequence shown here is derived from an EMBL/GenBank/DDBJ whole genome shotgun (WGS) entry which is preliminary data.</text>
</comment>
<dbReference type="GO" id="GO:0005643">
    <property type="term" value="C:nuclear pore"/>
    <property type="evidence" value="ECO:0007669"/>
    <property type="project" value="TreeGrafter"/>
</dbReference>
<protein>
    <submittedName>
        <fullName evidence="15">Nuclear pore membrane glycoprotein 210</fullName>
    </submittedName>
</protein>
<dbReference type="Pfam" id="PF22969">
    <property type="entry name" value="Ig_NUP210_2nd"/>
    <property type="match status" value="1"/>
</dbReference>
<dbReference type="InterPro" id="IPR055097">
    <property type="entry name" value="Ig_NUP210_2nd"/>
</dbReference>
<dbReference type="InterPro" id="IPR055099">
    <property type="entry name" value="Ig_NUP210_7th"/>
</dbReference>
<accession>A0AAD9QVV2</accession>
<keyword evidence="5" id="KW-1133">Transmembrane helix</keyword>
<proteinExistence type="inferred from homology"/>
<evidence type="ECO:0000256" key="6">
    <source>
        <dbReference type="ARBA" id="ARBA00023136"/>
    </source>
</evidence>
<reference evidence="15" key="2">
    <citation type="journal article" date="2023" name="Science">
        <title>Genomic signatures of disease resistance in endangered staghorn corals.</title>
        <authorList>
            <person name="Vollmer S.V."/>
            <person name="Selwyn J.D."/>
            <person name="Despard B.A."/>
            <person name="Roesel C.L."/>
        </authorList>
    </citation>
    <scope>NUCLEOTIDE SEQUENCE</scope>
    <source>
        <strain evidence="15">K2</strain>
    </source>
</reference>
<evidence type="ECO:0000256" key="7">
    <source>
        <dbReference type="ARBA" id="ARBA00023180"/>
    </source>
</evidence>
<evidence type="ECO:0000259" key="11">
    <source>
        <dbReference type="Pfam" id="PF22967"/>
    </source>
</evidence>
<sequence length="792" mass="88093">MCPHILSTYLFALKSLSMQKHMAPNMASLRCLVFIALLQGFIHADQQQNTLNVPQVLLPYAPRGSVSTNFTLKAFQGCYQWLSSRPEVATIQPIYSSEEEKSAKNLGRKCAREAMVTAQARLPERQMTEILAEEEVTGMTLRSDVAVDNIHKIEILTTTRELLLGEPPEVCHIQAFDEEGNVFTSLEGIEFVWELKTVEGVGSVNAQSVLRFMLFEFSSYETSPEIYSLEEKGSRGSSIVLEPINTGTAIVKAKPKDKAFANVAPAQVKVIVQDNVMLKPAHDSLNFLDMLHIHTGHQPAAGIYVVEPAYLGFSIVPHPDWVLQVGVEYEVSVQIYNADDRKIFISDNIHLSSSFPEAYFQLLWSSKNGSYHRVKTLQKTKRTVITAVYTSIEIPEKHTIHTFDRPISGKQEAEIFDPVVVIPEIVLFPWYPAAQKNVAEYKQFQYLLEPSGGSGTYIWTSSNTSVATVSTKGLVITTNAVGHSQMRASDTRNLANFGSSEVYVLEPKKMEFLPSVVEAQVDCRELHVFMDCRSLPLTYTFSDPSIFKLVEDSNDYDIAIGSCMAVRVVALRAGFTTLMVTYQYGDIILKAAATIGSYLPLRVLDPVEVGVVSLCSTKNLMLEGGPLPWIVDTSGYYEEVDHSGSYHFFHVICLKQGEQVLTVNIGNKRSAKNPYPASSSVKIRFVCANPSSLTIVPDIKLPTVDGRQLSPENCVSSNKEWTTSDNSLAEFLDLTTTVKMMFVAYKEDENLRNSVSFQTVDLSDRMGGVTIQAWIEGYDCAKLSRCGQELEV</sequence>
<dbReference type="Pfam" id="PF24935">
    <property type="entry name" value="Ig_NUP210_6th"/>
    <property type="match status" value="1"/>
</dbReference>
<feature type="domain" description="NUP210 fourth Ig-like" evidence="14">
    <location>
        <begin position="320"/>
        <end position="392"/>
    </location>
</feature>
<comment type="subcellular location">
    <subcellularLocation>
        <location evidence="1">Nucleus membrane</location>
        <topology evidence="1">Single-pass membrane protein</topology>
    </subcellularLocation>
</comment>
<dbReference type="Pfam" id="PF22967">
    <property type="entry name" value="Ig_NUP210_1st"/>
    <property type="match status" value="1"/>
</dbReference>
<dbReference type="InterPro" id="IPR055096">
    <property type="entry name" value="Ig_NUP210_1st"/>
</dbReference>
<name>A0AAD9QVV2_ACRCE</name>
<evidence type="ECO:0000259" key="14">
    <source>
        <dbReference type="Pfam" id="PF24991"/>
    </source>
</evidence>
<gene>
    <name evidence="15" type="ORF">P5673_007547</name>
</gene>
<evidence type="ECO:0000256" key="4">
    <source>
        <dbReference type="ARBA" id="ARBA00022729"/>
    </source>
</evidence>
<keyword evidence="16" id="KW-1185">Reference proteome</keyword>
<dbReference type="AlphaFoldDB" id="A0AAD9QVV2"/>
<dbReference type="PANTHER" id="PTHR23019">
    <property type="entry name" value="NUCLEAR PORE MEMBRANE GLYCOPROTEIN GP210-RELATED"/>
    <property type="match status" value="1"/>
</dbReference>
<dbReference type="InterPro" id="IPR056897">
    <property type="entry name" value="Ig_NUP210_4th"/>
</dbReference>
<evidence type="ECO:0000256" key="8">
    <source>
        <dbReference type="ARBA" id="ARBA00023242"/>
    </source>
</evidence>
<evidence type="ECO:0000256" key="3">
    <source>
        <dbReference type="ARBA" id="ARBA00022692"/>
    </source>
</evidence>
<evidence type="ECO:0000256" key="2">
    <source>
        <dbReference type="ARBA" id="ARBA00007313"/>
    </source>
</evidence>
<dbReference type="GO" id="GO:0031965">
    <property type="term" value="C:nuclear membrane"/>
    <property type="evidence" value="ECO:0007669"/>
    <property type="project" value="UniProtKB-SubCell"/>
</dbReference>
<dbReference type="Proteomes" id="UP001249851">
    <property type="component" value="Unassembled WGS sequence"/>
</dbReference>
<dbReference type="SUPFAM" id="SSF49373">
    <property type="entry name" value="Invasin/intimin cell-adhesion fragments"/>
    <property type="match status" value="1"/>
</dbReference>
<dbReference type="InterPro" id="IPR008964">
    <property type="entry name" value="Invasin/intimin_cell_adhesion"/>
</dbReference>
<keyword evidence="3" id="KW-0812">Transmembrane</keyword>
<reference evidence="15" key="1">
    <citation type="journal article" date="2023" name="G3 (Bethesda)">
        <title>Whole genome assembly and annotation of the endangered Caribbean coral Acropora cervicornis.</title>
        <authorList>
            <person name="Selwyn J.D."/>
            <person name="Vollmer S.V."/>
        </authorList>
    </citation>
    <scope>NUCLEOTIDE SEQUENCE</scope>
    <source>
        <strain evidence="15">K2</strain>
    </source>
</reference>
<feature type="chain" id="PRO_5042006683" evidence="9">
    <location>
        <begin position="45"/>
        <end position="792"/>
    </location>
</feature>
<keyword evidence="6" id="KW-0472">Membrane</keyword>
<evidence type="ECO:0000256" key="9">
    <source>
        <dbReference type="SAM" id="SignalP"/>
    </source>
</evidence>
<keyword evidence="7" id="KW-0325">Glycoprotein</keyword>
<feature type="domain" description="NUP210 Ig-like" evidence="11">
    <location>
        <begin position="49"/>
        <end position="148"/>
    </location>
</feature>